<gene>
    <name evidence="2" type="ORF">SAMN04488074_117101</name>
</gene>
<accession>A0A1G9QXM2</accession>
<sequence length="201" mass="21600">MSMPSALPRFTEMQLDRVALLAGESVVARWKTENASDVVVSLPDGMVYEFDAARGPGEFRFVVTTSGAVTATAYGSGAPVTVVREVAVFEPPEFVPVPMPGLTDAPMPLFGRTGLRLVGATGLAPALVARGRSVLDLAPLERATAPPRPGWATPPTGLTSVVPQRAPRRPRWAGHTRWLTPVPRWPVLRRLGTRLFRGVSQ</sequence>
<evidence type="ECO:0000313" key="2">
    <source>
        <dbReference type="EMBL" id="SDM15776.1"/>
    </source>
</evidence>
<proteinExistence type="predicted"/>
<feature type="region of interest" description="Disordered" evidence="1">
    <location>
        <begin position="146"/>
        <end position="167"/>
    </location>
</feature>
<protein>
    <submittedName>
        <fullName evidence="2">Uncharacterized protein</fullName>
    </submittedName>
</protein>
<dbReference type="Proteomes" id="UP000199682">
    <property type="component" value="Unassembled WGS sequence"/>
</dbReference>
<name>A0A1G9QXM2_9PSEU</name>
<dbReference type="RefSeq" id="WP_176929868.1">
    <property type="nucleotide sequence ID" value="NZ_FNET01000017.1"/>
</dbReference>
<reference evidence="3" key="1">
    <citation type="submission" date="2016-10" db="EMBL/GenBank/DDBJ databases">
        <authorList>
            <person name="Varghese N."/>
            <person name="Submissions S."/>
        </authorList>
    </citation>
    <scope>NUCLEOTIDE SEQUENCE [LARGE SCALE GENOMIC DNA]</scope>
    <source>
        <strain evidence="3">DSM 44796</strain>
    </source>
</reference>
<organism evidence="2 3">
    <name type="scientific">Lentzea albidocapillata subsp. violacea</name>
    <dbReference type="NCBI Taxonomy" id="128104"/>
    <lineage>
        <taxon>Bacteria</taxon>
        <taxon>Bacillati</taxon>
        <taxon>Actinomycetota</taxon>
        <taxon>Actinomycetes</taxon>
        <taxon>Pseudonocardiales</taxon>
        <taxon>Pseudonocardiaceae</taxon>
        <taxon>Lentzea</taxon>
    </lineage>
</organism>
<evidence type="ECO:0000313" key="3">
    <source>
        <dbReference type="Proteomes" id="UP000199682"/>
    </source>
</evidence>
<dbReference type="AlphaFoldDB" id="A0A1G9QXM2"/>
<dbReference type="EMBL" id="FNET01000017">
    <property type="protein sequence ID" value="SDM15776.1"/>
    <property type="molecule type" value="Genomic_DNA"/>
</dbReference>
<evidence type="ECO:0000256" key="1">
    <source>
        <dbReference type="SAM" id="MobiDB-lite"/>
    </source>
</evidence>